<dbReference type="CDD" id="cd00093">
    <property type="entry name" value="HTH_XRE"/>
    <property type="match status" value="1"/>
</dbReference>
<feature type="domain" description="HTH cro/C1-type" evidence="2">
    <location>
        <begin position="35"/>
        <end position="93"/>
    </location>
</feature>
<dbReference type="InterPro" id="IPR010982">
    <property type="entry name" value="Lambda_DNA-bd_dom_sf"/>
</dbReference>
<evidence type="ECO:0000313" key="3">
    <source>
        <dbReference type="EMBL" id="MFC5832782.1"/>
    </source>
</evidence>
<dbReference type="PROSITE" id="PS50943">
    <property type="entry name" value="HTH_CROC1"/>
    <property type="match status" value="1"/>
</dbReference>
<dbReference type="SMART" id="SM00530">
    <property type="entry name" value="HTH_XRE"/>
    <property type="match status" value="1"/>
</dbReference>
<dbReference type="Gene3D" id="1.10.260.40">
    <property type="entry name" value="lambda repressor-like DNA-binding domains"/>
    <property type="match status" value="1"/>
</dbReference>
<evidence type="ECO:0000313" key="4">
    <source>
        <dbReference type="Proteomes" id="UP001596058"/>
    </source>
</evidence>
<gene>
    <name evidence="3" type="ORF">ACFPZ3_53805</name>
</gene>
<dbReference type="SUPFAM" id="SSF47413">
    <property type="entry name" value="lambda repressor-like DNA-binding domains"/>
    <property type="match status" value="1"/>
</dbReference>
<proteinExistence type="predicted"/>
<dbReference type="Proteomes" id="UP001596058">
    <property type="component" value="Unassembled WGS sequence"/>
</dbReference>
<accession>A0ABW1D5U0</accession>
<sequence>MERHVSSEASHTHDHDFHNLSENNVALRVAWEMRRRGWSQERMAQELTNVGCPTHQSAISKIINAKVDGSRRTISVDEAIAMARVFGVPLAELPLPPESGEGRDLHDLTRAVTHEGRIAKDQYAQFLLVWARLRHRLSEEDSRTAFTGFLSARKVDTDEADQAVTVWLDTSSWHHASAGYDKLKQTLEVMGTGRDLTPPSDDVRQRHSVVSDLLRLRELFAGKIPRSPTQVVPDIIRHFADVLVRAGILEVAVPVINSYALGFSHPTNDVVAEIDRRLQDIADREPHDRLDYLESLAARIGLRRKDNDSHESVVELAHSTGRHRRRLPGRTEDW</sequence>
<dbReference type="EMBL" id="JBHSPA010000085">
    <property type="protein sequence ID" value="MFC5832782.1"/>
    <property type="molecule type" value="Genomic_DNA"/>
</dbReference>
<reference evidence="4" key="1">
    <citation type="journal article" date="2019" name="Int. J. Syst. Evol. Microbiol.">
        <title>The Global Catalogue of Microorganisms (GCM) 10K type strain sequencing project: providing services to taxonomists for standard genome sequencing and annotation.</title>
        <authorList>
            <consortium name="The Broad Institute Genomics Platform"/>
            <consortium name="The Broad Institute Genome Sequencing Center for Infectious Disease"/>
            <person name="Wu L."/>
            <person name="Ma J."/>
        </authorList>
    </citation>
    <scope>NUCLEOTIDE SEQUENCE [LARGE SCALE GENOMIC DNA]</scope>
    <source>
        <strain evidence="4">CCUG 53903</strain>
    </source>
</reference>
<organism evidence="3 4">
    <name type="scientific">Nonomuraea insulae</name>
    <dbReference type="NCBI Taxonomy" id="1616787"/>
    <lineage>
        <taxon>Bacteria</taxon>
        <taxon>Bacillati</taxon>
        <taxon>Actinomycetota</taxon>
        <taxon>Actinomycetes</taxon>
        <taxon>Streptosporangiales</taxon>
        <taxon>Streptosporangiaceae</taxon>
        <taxon>Nonomuraea</taxon>
    </lineage>
</organism>
<evidence type="ECO:0000259" key="2">
    <source>
        <dbReference type="PROSITE" id="PS50943"/>
    </source>
</evidence>
<comment type="caution">
    <text evidence="3">The sequence shown here is derived from an EMBL/GenBank/DDBJ whole genome shotgun (WGS) entry which is preliminary data.</text>
</comment>
<dbReference type="Pfam" id="PF01381">
    <property type="entry name" value="HTH_3"/>
    <property type="match status" value="1"/>
</dbReference>
<dbReference type="InterPro" id="IPR001387">
    <property type="entry name" value="Cro/C1-type_HTH"/>
</dbReference>
<name>A0ABW1D5U0_9ACTN</name>
<dbReference type="RefSeq" id="WP_379522218.1">
    <property type="nucleotide sequence ID" value="NZ_JBHSPA010000085.1"/>
</dbReference>
<feature type="region of interest" description="Disordered" evidence="1">
    <location>
        <begin position="311"/>
        <end position="334"/>
    </location>
</feature>
<protein>
    <submittedName>
        <fullName evidence="3">Helix-turn-helix domain-containing protein</fullName>
    </submittedName>
</protein>
<evidence type="ECO:0000256" key="1">
    <source>
        <dbReference type="SAM" id="MobiDB-lite"/>
    </source>
</evidence>
<keyword evidence="4" id="KW-1185">Reference proteome</keyword>